<dbReference type="Proteomes" id="UP001357485">
    <property type="component" value="Unassembled WGS sequence"/>
</dbReference>
<comment type="caution">
    <text evidence="7">The sequence shown here is derived from an EMBL/GenBank/DDBJ whole genome shotgun (WGS) entry which is preliminary data.</text>
</comment>
<dbReference type="PROSITE" id="PS00518">
    <property type="entry name" value="ZF_RING_1"/>
    <property type="match status" value="1"/>
</dbReference>
<sequence>MSLLQAVGPSFTEREGQSFDLALEPAGFMSEHEVANETPRRAGLSAHEDARALLRLVQCPQCSRPFRSPVTLPCGNSLCRECLPQPHTRENITYPATAIRRQAFLCPYPECAEEHATADCSVDVTLTKVMESIGEVVAQHRPVTEDKPIVLEEVRRWDEAIAGQDMPEKPRSATLHGGRLIATFTLAEKEQLDYNADVAYHSVSTDGDDYRSFDEDVLQRLRDKTHKELECHVCYHLMLDPVTTFCGHTFCRKCLARVLDHSLYCPVCRRGLSIPPSLQTQPSNKRLGELLVSICPELVAARAEAVELEERGAVGELDVPLFVCTLGFPSMPTFLHIFEPRYRLMIRRALENTGQFGILMYNRHGAPQGDLGVTQFMQYGTLLQILSVQMMPDGRSLIEACGVSRFKVKAHGQLDGYTVGTIERVEDVSLAEEERLEAEETSLPPAADNDAVGLLNRLPTRQLLILGVEFVSKMQANSAPWLHQRILDAYGGPPNDPALFPYWFASILPISDDEKYKLLETTSVRERLKITAKWIRRIEAQR</sequence>
<dbReference type="SUPFAM" id="SSF57850">
    <property type="entry name" value="RING/U-box"/>
    <property type="match status" value="2"/>
</dbReference>
<dbReference type="InterPro" id="IPR001841">
    <property type="entry name" value="Znf_RING"/>
</dbReference>
<evidence type="ECO:0000259" key="6">
    <source>
        <dbReference type="PROSITE" id="PS51787"/>
    </source>
</evidence>
<dbReference type="InterPro" id="IPR013083">
    <property type="entry name" value="Znf_RING/FYVE/PHD"/>
</dbReference>
<dbReference type="InterPro" id="IPR046336">
    <property type="entry name" value="Lon_prtase_N_sf"/>
</dbReference>
<dbReference type="InterPro" id="IPR027370">
    <property type="entry name" value="Znf-RING_euk"/>
</dbReference>
<dbReference type="CDD" id="cd16514">
    <property type="entry name" value="RING-HC_LONFs_rpt2"/>
    <property type="match status" value="1"/>
</dbReference>
<organism evidence="7 8">
    <name type="scientific">Cryomyces antarcticus</name>
    <dbReference type="NCBI Taxonomy" id="329879"/>
    <lineage>
        <taxon>Eukaryota</taxon>
        <taxon>Fungi</taxon>
        <taxon>Dikarya</taxon>
        <taxon>Ascomycota</taxon>
        <taxon>Pezizomycotina</taxon>
        <taxon>Dothideomycetes</taxon>
        <taxon>Dothideomycetes incertae sedis</taxon>
        <taxon>Cryomyces</taxon>
    </lineage>
</organism>
<dbReference type="PROSITE" id="PS51787">
    <property type="entry name" value="LON_N"/>
    <property type="match status" value="1"/>
</dbReference>
<feature type="domain" description="RING-type" evidence="5">
    <location>
        <begin position="231"/>
        <end position="269"/>
    </location>
</feature>
<evidence type="ECO:0008006" key="9">
    <source>
        <dbReference type="Google" id="ProtNLM"/>
    </source>
</evidence>
<keyword evidence="3" id="KW-0862">Zinc</keyword>
<evidence type="ECO:0000313" key="7">
    <source>
        <dbReference type="EMBL" id="KAK5256638.1"/>
    </source>
</evidence>
<keyword evidence="2 4" id="KW-0863">Zinc-finger</keyword>
<evidence type="ECO:0000259" key="5">
    <source>
        <dbReference type="PROSITE" id="PS50089"/>
    </source>
</evidence>
<dbReference type="PROSITE" id="PS50089">
    <property type="entry name" value="ZF_RING_2"/>
    <property type="match status" value="1"/>
</dbReference>
<dbReference type="Gene3D" id="2.30.130.40">
    <property type="entry name" value="LON domain-like"/>
    <property type="match status" value="1"/>
</dbReference>
<accession>A0ABR0M007</accession>
<reference evidence="7 8" key="1">
    <citation type="submission" date="2023-08" db="EMBL/GenBank/DDBJ databases">
        <title>Black Yeasts Isolated from many extreme environments.</title>
        <authorList>
            <person name="Coleine C."/>
            <person name="Stajich J.E."/>
            <person name="Selbmann L."/>
        </authorList>
    </citation>
    <scope>NUCLEOTIDE SEQUENCE [LARGE SCALE GENOMIC DNA]</scope>
    <source>
        <strain evidence="7 8">CCFEE 536</strain>
    </source>
</reference>
<protein>
    <recommendedName>
        <fullName evidence="9">RING-type domain-containing protein</fullName>
    </recommendedName>
</protein>
<dbReference type="SUPFAM" id="SSF88697">
    <property type="entry name" value="PUA domain-like"/>
    <property type="match status" value="1"/>
</dbReference>
<dbReference type="Pfam" id="PF02190">
    <property type="entry name" value="LON_substr_bdg"/>
    <property type="match status" value="1"/>
</dbReference>
<dbReference type="InterPro" id="IPR003111">
    <property type="entry name" value="Lon_prtase_N"/>
</dbReference>
<dbReference type="Pfam" id="PF13923">
    <property type="entry name" value="zf-C3HC4_2"/>
    <property type="match status" value="1"/>
</dbReference>
<dbReference type="SMART" id="SM00184">
    <property type="entry name" value="RING"/>
    <property type="match status" value="2"/>
</dbReference>
<keyword evidence="8" id="KW-1185">Reference proteome</keyword>
<gene>
    <name evidence="7" type="ORF">LTR16_002786</name>
</gene>
<evidence type="ECO:0000256" key="1">
    <source>
        <dbReference type="ARBA" id="ARBA00022723"/>
    </source>
</evidence>
<evidence type="ECO:0000313" key="8">
    <source>
        <dbReference type="Proteomes" id="UP001357485"/>
    </source>
</evidence>
<dbReference type="PANTHER" id="PTHR23327:SF42">
    <property type="entry name" value="LON PEPTIDASE N-TERMINAL DOMAIN AND RING FINGER PROTEIN C14F5.10C"/>
    <property type="match status" value="1"/>
</dbReference>
<keyword evidence="1" id="KW-0479">Metal-binding</keyword>
<dbReference type="SMART" id="SM00464">
    <property type="entry name" value="LON"/>
    <property type="match status" value="1"/>
</dbReference>
<dbReference type="Gene3D" id="1.20.58.1480">
    <property type="match status" value="1"/>
</dbReference>
<feature type="domain" description="Lon N-terminal" evidence="6">
    <location>
        <begin position="316"/>
        <end position="539"/>
    </location>
</feature>
<name>A0ABR0M007_9PEZI</name>
<dbReference type="EMBL" id="JAVRRA010008447">
    <property type="protein sequence ID" value="KAK5256638.1"/>
    <property type="molecule type" value="Genomic_DNA"/>
</dbReference>
<evidence type="ECO:0000256" key="4">
    <source>
        <dbReference type="PROSITE-ProRule" id="PRU00175"/>
    </source>
</evidence>
<dbReference type="PANTHER" id="PTHR23327">
    <property type="entry name" value="RING FINGER PROTEIN 127"/>
    <property type="match status" value="1"/>
</dbReference>
<evidence type="ECO:0000256" key="3">
    <source>
        <dbReference type="ARBA" id="ARBA00022833"/>
    </source>
</evidence>
<proteinExistence type="predicted"/>
<evidence type="ECO:0000256" key="2">
    <source>
        <dbReference type="ARBA" id="ARBA00022771"/>
    </source>
</evidence>
<dbReference type="Gene3D" id="3.30.40.10">
    <property type="entry name" value="Zinc/RING finger domain, C3HC4 (zinc finger)"/>
    <property type="match status" value="2"/>
</dbReference>
<dbReference type="InterPro" id="IPR015947">
    <property type="entry name" value="PUA-like_sf"/>
</dbReference>
<dbReference type="Pfam" id="PF13445">
    <property type="entry name" value="zf-RING_UBOX"/>
    <property type="match status" value="1"/>
</dbReference>
<dbReference type="InterPro" id="IPR017907">
    <property type="entry name" value="Znf_RING_CS"/>
</dbReference>
<feature type="non-terminal residue" evidence="7">
    <location>
        <position position="542"/>
    </location>
</feature>